<evidence type="ECO:0000313" key="2">
    <source>
        <dbReference type="EMBL" id="KAB2444911.1"/>
    </source>
</evidence>
<dbReference type="InterPro" id="IPR003032">
    <property type="entry name" value="Ryanodine_rcpt"/>
</dbReference>
<gene>
    <name evidence="2" type="ORF">F8163_06915</name>
    <name evidence="3" type="ORF">WBS43_10005</name>
</gene>
<reference evidence="3 5" key="2">
    <citation type="submission" date="2024-03" db="EMBL/GenBank/DDBJ databases">
        <title>A Rare Waterborne Outbreak of Bacillus cereus in China: Epidemiologic Survey, Genomic Insights and Virulence Characteristics.</title>
        <authorList>
            <person name="Wang S."/>
        </authorList>
    </citation>
    <scope>NUCLEOTIDE SEQUENCE [LARGE SCALE GENOMIC DNA]</scope>
    <source>
        <strain evidence="3 5">BC008</strain>
    </source>
</reference>
<dbReference type="Gene3D" id="6.20.350.10">
    <property type="match status" value="1"/>
</dbReference>
<dbReference type="Proteomes" id="UP001365619">
    <property type="component" value="Unassembled WGS sequence"/>
</dbReference>
<evidence type="ECO:0000313" key="5">
    <source>
        <dbReference type="Proteomes" id="UP001365619"/>
    </source>
</evidence>
<dbReference type="GO" id="GO:0014808">
    <property type="term" value="P:release of sequestered calcium ion into cytosol by sarcoplasmic reticulum"/>
    <property type="evidence" value="ECO:0007669"/>
    <property type="project" value="TreeGrafter"/>
</dbReference>
<dbReference type="Proteomes" id="UP000470409">
    <property type="component" value="Unassembled WGS sequence"/>
</dbReference>
<dbReference type="EMBL" id="JBBAGW010000002">
    <property type="protein sequence ID" value="MEI5929057.1"/>
    <property type="molecule type" value="Genomic_DNA"/>
</dbReference>
<dbReference type="GO" id="GO:0034704">
    <property type="term" value="C:calcium channel complex"/>
    <property type="evidence" value="ECO:0007669"/>
    <property type="project" value="TreeGrafter"/>
</dbReference>
<keyword evidence="5" id="KW-1185">Reference proteome</keyword>
<feature type="domain" description="Ryanodine receptor Ryr" evidence="1">
    <location>
        <begin position="3"/>
        <end position="92"/>
    </location>
</feature>
<reference evidence="2 4" key="1">
    <citation type="submission" date="2019-10" db="EMBL/GenBank/DDBJ databases">
        <title>Bacillus from the desert of Cuatro Cinegas, Coahuila.</title>
        <authorList>
            <person name="Olmedo-Alvarez G."/>
            <person name="Saldana S."/>
            <person name="Barcelo D."/>
        </authorList>
    </citation>
    <scope>NUCLEOTIDE SEQUENCE [LARGE SCALE GENOMIC DNA]</scope>
    <source>
        <strain evidence="2 4">CH155b_5T</strain>
    </source>
</reference>
<dbReference type="RefSeq" id="WP_000323609.1">
    <property type="nucleotide sequence ID" value="NZ_CP040336.1"/>
</dbReference>
<keyword evidence="2" id="KW-0675">Receptor</keyword>
<evidence type="ECO:0000313" key="3">
    <source>
        <dbReference type="EMBL" id="MEI5929057.1"/>
    </source>
</evidence>
<name>A0A7V7VCK9_9BACI</name>
<dbReference type="Pfam" id="PF02026">
    <property type="entry name" value="RyR"/>
    <property type="match status" value="1"/>
</dbReference>
<comment type="caution">
    <text evidence="2">The sequence shown here is derived from an EMBL/GenBank/DDBJ whole genome shotgun (WGS) entry which is preliminary data.</text>
</comment>
<protein>
    <submittedName>
        <fullName evidence="3">RyR domain-containing protein</fullName>
    </submittedName>
    <submittedName>
        <fullName evidence="2">Ryanodine receptor Ryr</fullName>
    </submittedName>
</protein>
<evidence type="ECO:0000313" key="4">
    <source>
        <dbReference type="Proteomes" id="UP000470409"/>
    </source>
</evidence>
<dbReference type="AlphaFoldDB" id="A0A7V7VCK9"/>
<dbReference type="InterPro" id="IPR015925">
    <property type="entry name" value="Ryanodine_IP3_receptor"/>
</dbReference>
<dbReference type="GO" id="GO:0005219">
    <property type="term" value="F:ryanodine-sensitive calcium-release channel activity"/>
    <property type="evidence" value="ECO:0007669"/>
    <property type="project" value="TreeGrafter"/>
</dbReference>
<dbReference type="EMBL" id="WBPG01000008">
    <property type="protein sequence ID" value="KAB2444911.1"/>
    <property type="molecule type" value="Genomic_DNA"/>
</dbReference>
<dbReference type="PANTHER" id="PTHR46399">
    <property type="entry name" value="B30.2/SPRY DOMAIN-CONTAINING PROTEIN"/>
    <property type="match status" value="1"/>
</dbReference>
<dbReference type="GeneID" id="300958093"/>
<accession>A0A7V7VCK9</accession>
<evidence type="ECO:0000259" key="1">
    <source>
        <dbReference type="Pfam" id="PF02026"/>
    </source>
</evidence>
<sequence length="94" mass="11192">MAYKPKAIDTSNVEVPKDIQELTELISKNTHEVWADQRLQEGWRYGEKRDEDKKEHPCLIPYEELSEIEKNYDRRTSLETIKVILALGYEIKKR</sequence>
<dbReference type="PANTHER" id="PTHR46399:SF8">
    <property type="entry name" value="B30.2_SPRY DOMAIN-CONTAINING PROTEIN"/>
    <property type="match status" value="1"/>
</dbReference>
<proteinExistence type="predicted"/>
<organism evidence="2 4">
    <name type="scientific">Bacillus luti</name>
    <dbReference type="NCBI Taxonomy" id="2026191"/>
    <lineage>
        <taxon>Bacteria</taxon>
        <taxon>Bacillati</taxon>
        <taxon>Bacillota</taxon>
        <taxon>Bacilli</taxon>
        <taxon>Bacillales</taxon>
        <taxon>Bacillaceae</taxon>
        <taxon>Bacillus</taxon>
        <taxon>Bacillus cereus group</taxon>
    </lineage>
</organism>